<gene>
    <name evidence="1" type="ORF">BSTOLATCC_MIC48170</name>
</gene>
<reference evidence="1" key="1">
    <citation type="submission" date="2021-09" db="EMBL/GenBank/DDBJ databases">
        <authorList>
            <consortium name="AG Swart"/>
            <person name="Singh M."/>
            <person name="Singh A."/>
            <person name="Seah K."/>
            <person name="Emmerich C."/>
        </authorList>
    </citation>
    <scope>NUCLEOTIDE SEQUENCE</scope>
    <source>
        <strain evidence="1">ATCC30299</strain>
    </source>
</reference>
<protein>
    <submittedName>
        <fullName evidence="1">Uncharacterized protein</fullName>
    </submittedName>
</protein>
<evidence type="ECO:0000313" key="2">
    <source>
        <dbReference type="Proteomes" id="UP001162131"/>
    </source>
</evidence>
<keyword evidence="2" id="KW-1185">Reference proteome</keyword>
<dbReference type="EMBL" id="CAJZBQ010000047">
    <property type="protein sequence ID" value="CAG9329346.1"/>
    <property type="molecule type" value="Genomic_DNA"/>
</dbReference>
<dbReference type="Proteomes" id="UP001162131">
    <property type="component" value="Unassembled WGS sequence"/>
</dbReference>
<organism evidence="1 2">
    <name type="scientific">Blepharisma stoltei</name>
    <dbReference type="NCBI Taxonomy" id="1481888"/>
    <lineage>
        <taxon>Eukaryota</taxon>
        <taxon>Sar</taxon>
        <taxon>Alveolata</taxon>
        <taxon>Ciliophora</taxon>
        <taxon>Postciliodesmatophora</taxon>
        <taxon>Heterotrichea</taxon>
        <taxon>Heterotrichida</taxon>
        <taxon>Blepharismidae</taxon>
        <taxon>Blepharisma</taxon>
    </lineage>
</organism>
<sequence length="476" mass="55652">MEKRSYNWLLKLLSSSSTNLNILETILVADSKLSALHFKDNNYGLSVSFQQSQSLLDFFGKVHKEFLWRRQVKNSGSLICYFISKNERRKIYEKDLKDMISGLTTIQTLNYIQPARPSADIYEVKYNFRIEYTQQGYASLLSKEISGKVTRENDPQIFNIVCDFALTILTLVEKREFKRVMILELEFIEDIEKVVWLAYARNIQIAKPEVCLNQKIQSPSDLWTIPLKKQTKYALECDLASYDDSLAVDKIEENRYISKRGHLRNRESNLNIPIKILHPNEFKRTDTPNNNYYSEEVRKEALSKEISPDTPKSERKINQELIQNVRRLEAKKKSALFEELSKYPDLRAKMRKRGLYEDYLAPKVNSKISLQKVKSETHLEDYSTLASNNLVLKIPKLRKKEFFNFKIKTKPNVRRKRSKSKKKNSRLPTVNISPTASELVLNEIKIRSMKKSLTQKIEPDNSQLLRLNSLKVLSLH</sequence>
<proteinExistence type="predicted"/>
<evidence type="ECO:0000313" key="1">
    <source>
        <dbReference type="EMBL" id="CAG9329346.1"/>
    </source>
</evidence>
<dbReference type="AlphaFoldDB" id="A0AAU9K885"/>
<accession>A0AAU9K885</accession>
<name>A0AAU9K885_9CILI</name>
<comment type="caution">
    <text evidence="1">The sequence shown here is derived from an EMBL/GenBank/DDBJ whole genome shotgun (WGS) entry which is preliminary data.</text>
</comment>